<organism evidence="2 3">
    <name type="scientific">Mesorhizobium retamae</name>
    <dbReference type="NCBI Taxonomy" id="2912854"/>
    <lineage>
        <taxon>Bacteria</taxon>
        <taxon>Pseudomonadati</taxon>
        <taxon>Pseudomonadota</taxon>
        <taxon>Alphaproteobacteria</taxon>
        <taxon>Hyphomicrobiales</taxon>
        <taxon>Phyllobacteriaceae</taxon>
        <taxon>Mesorhizobium</taxon>
    </lineage>
</organism>
<feature type="compositionally biased region" description="Basic and acidic residues" evidence="1">
    <location>
        <begin position="23"/>
        <end position="33"/>
    </location>
</feature>
<feature type="compositionally biased region" description="Basic and acidic residues" evidence="1">
    <location>
        <begin position="44"/>
        <end position="53"/>
    </location>
</feature>
<comment type="caution">
    <text evidence="2">The sequence shown here is derived from an EMBL/GenBank/DDBJ whole genome shotgun (WGS) entry which is preliminary data.</text>
</comment>
<feature type="compositionally biased region" description="Basic and acidic residues" evidence="1">
    <location>
        <begin position="74"/>
        <end position="89"/>
    </location>
</feature>
<dbReference type="Proteomes" id="UP001201701">
    <property type="component" value="Unassembled WGS sequence"/>
</dbReference>
<sequence>MLRRPPTRGPAPKPPAKPSGAKGKADEGGDAAKKRGGCAGACKKSRDDLEREANVSQQTKGKTKHGQKNGGMSEADKDFDALGPKDIKDINTQYGQGRTGTLDDGTKITVRPGSSDGRPTLEMRNPENGRGTEIRYDP</sequence>
<reference evidence="2 3" key="1">
    <citation type="submission" date="2022-02" db="EMBL/GenBank/DDBJ databases">
        <title>Draft genome sequence of Mezorhizobium retamae strain IRAMC:0171 isolated from Retama raetam nodules.</title>
        <authorList>
            <person name="Bengaied R."/>
            <person name="Sbissi I."/>
            <person name="Huber K."/>
            <person name="Ghodbane F."/>
            <person name="Nouioui I."/>
            <person name="Tarhouni M."/>
            <person name="Gtari M."/>
        </authorList>
    </citation>
    <scope>NUCLEOTIDE SEQUENCE [LARGE SCALE GENOMIC DNA]</scope>
    <source>
        <strain evidence="2 3">IRAMC:0171</strain>
    </source>
</reference>
<gene>
    <name evidence="2" type="ORF">L4923_29960</name>
</gene>
<proteinExistence type="predicted"/>
<accession>A0ABS9QP90</accession>
<dbReference type="EMBL" id="JAKREW010000084">
    <property type="protein sequence ID" value="MCG7509266.1"/>
    <property type="molecule type" value="Genomic_DNA"/>
</dbReference>
<evidence type="ECO:0000256" key="1">
    <source>
        <dbReference type="SAM" id="MobiDB-lite"/>
    </source>
</evidence>
<protein>
    <submittedName>
        <fullName evidence="2">Uncharacterized protein</fullName>
    </submittedName>
</protein>
<evidence type="ECO:0000313" key="2">
    <source>
        <dbReference type="EMBL" id="MCG7509266.1"/>
    </source>
</evidence>
<name>A0ABS9QP90_9HYPH</name>
<feature type="compositionally biased region" description="Basic and acidic residues" evidence="1">
    <location>
        <begin position="119"/>
        <end position="138"/>
    </location>
</feature>
<dbReference type="RefSeq" id="WP_239370760.1">
    <property type="nucleotide sequence ID" value="NZ_JAKREW010000084.1"/>
</dbReference>
<keyword evidence="3" id="KW-1185">Reference proteome</keyword>
<feature type="compositionally biased region" description="Pro residues" evidence="1">
    <location>
        <begin position="7"/>
        <end position="17"/>
    </location>
</feature>
<evidence type="ECO:0000313" key="3">
    <source>
        <dbReference type="Proteomes" id="UP001201701"/>
    </source>
</evidence>
<feature type="region of interest" description="Disordered" evidence="1">
    <location>
        <begin position="1"/>
        <end position="138"/>
    </location>
</feature>